<sequence length="81" mass="8469">AVAEGQLRRDQAEPCGAQPGSVLLGQGAMATPTKGMRAKSIGHYILGKTIGEGTFGKVKLGTHILTGEKVAVKILEKERIV</sequence>
<keyword evidence="5 6" id="KW-0067">ATP-binding</keyword>
<dbReference type="InterPro" id="IPR000719">
    <property type="entry name" value="Prot_kinase_dom"/>
</dbReference>
<feature type="binding site" evidence="6">
    <location>
        <position position="73"/>
    </location>
    <ligand>
        <name>ATP</name>
        <dbReference type="ChEBI" id="CHEBI:30616"/>
    </ligand>
</feature>
<feature type="compositionally biased region" description="Basic and acidic residues" evidence="7">
    <location>
        <begin position="1"/>
        <end position="12"/>
    </location>
</feature>
<evidence type="ECO:0000256" key="5">
    <source>
        <dbReference type="ARBA" id="ARBA00022840"/>
    </source>
</evidence>
<evidence type="ECO:0000256" key="1">
    <source>
        <dbReference type="ARBA" id="ARBA00022527"/>
    </source>
</evidence>
<dbReference type="InterPro" id="IPR017441">
    <property type="entry name" value="Protein_kinase_ATP_BS"/>
</dbReference>
<feature type="domain" description="Protein kinase" evidence="8">
    <location>
        <begin position="44"/>
        <end position="81"/>
    </location>
</feature>
<keyword evidence="10" id="KW-1185">Reference proteome</keyword>
<name>A0A813FUS3_POLGL</name>
<feature type="non-terminal residue" evidence="9">
    <location>
        <position position="1"/>
    </location>
</feature>
<reference evidence="9" key="1">
    <citation type="submission" date="2021-02" db="EMBL/GenBank/DDBJ databases">
        <authorList>
            <person name="Dougan E. K."/>
            <person name="Rhodes N."/>
            <person name="Thang M."/>
            <person name="Chan C."/>
        </authorList>
    </citation>
    <scope>NUCLEOTIDE SEQUENCE</scope>
</reference>
<evidence type="ECO:0000256" key="6">
    <source>
        <dbReference type="PROSITE-ProRule" id="PRU10141"/>
    </source>
</evidence>
<accession>A0A813FUS3</accession>
<keyword evidence="3 6" id="KW-0547">Nucleotide-binding</keyword>
<gene>
    <name evidence="9" type="ORF">PGLA1383_LOCUS34969</name>
</gene>
<dbReference type="Proteomes" id="UP000654075">
    <property type="component" value="Unassembled WGS sequence"/>
</dbReference>
<dbReference type="GO" id="GO:0005737">
    <property type="term" value="C:cytoplasm"/>
    <property type="evidence" value="ECO:0007669"/>
    <property type="project" value="TreeGrafter"/>
</dbReference>
<feature type="region of interest" description="Disordered" evidence="7">
    <location>
        <begin position="1"/>
        <end position="26"/>
    </location>
</feature>
<evidence type="ECO:0000256" key="4">
    <source>
        <dbReference type="ARBA" id="ARBA00022777"/>
    </source>
</evidence>
<comment type="caution">
    <text evidence="9">The sequence shown here is derived from an EMBL/GenBank/DDBJ whole genome shotgun (WGS) entry which is preliminary data.</text>
</comment>
<protein>
    <recommendedName>
        <fullName evidence="8">Protein kinase domain-containing protein</fullName>
    </recommendedName>
</protein>
<feature type="non-terminal residue" evidence="9">
    <location>
        <position position="81"/>
    </location>
</feature>
<organism evidence="9 10">
    <name type="scientific">Polarella glacialis</name>
    <name type="common">Dinoflagellate</name>
    <dbReference type="NCBI Taxonomy" id="89957"/>
    <lineage>
        <taxon>Eukaryota</taxon>
        <taxon>Sar</taxon>
        <taxon>Alveolata</taxon>
        <taxon>Dinophyceae</taxon>
        <taxon>Suessiales</taxon>
        <taxon>Suessiaceae</taxon>
        <taxon>Polarella</taxon>
    </lineage>
</organism>
<keyword evidence="1" id="KW-0723">Serine/threonine-protein kinase</keyword>
<dbReference type="OrthoDB" id="504170at2759"/>
<proteinExistence type="predicted"/>
<dbReference type="PROSITE" id="PS50011">
    <property type="entry name" value="PROTEIN_KINASE_DOM"/>
    <property type="match status" value="1"/>
</dbReference>
<keyword evidence="2" id="KW-0808">Transferase</keyword>
<dbReference type="GO" id="GO:0035556">
    <property type="term" value="P:intracellular signal transduction"/>
    <property type="evidence" value="ECO:0007669"/>
    <property type="project" value="TreeGrafter"/>
</dbReference>
<dbReference type="GO" id="GO:0004674">
    <property type="term" value="F:protein serine/threonine kinase activity"/>
    <property type="evidence" value="ECO:0007669"/>
    <property type="project" value="UniProtKB-KW"/>
</dbReference>
<evidence type="ECO:0000256" key="7">
    <source>
        <dbReference type="SAM" id="MobiDB-lite"/>
    </source>
</evidence>
<keyword evidence="4" id="KW-0418">Kinase</keyword>
<dbReference type="PANTHER" id="PTHR24346:SF82">
    <property type="entry name" value="KP78A-RELATED"/>
    <property type="match status" value="1"/>
</dbReference>
<evidence type="ECO:0000256" key="3">
    <source>
        <dbReference type="ARBA" id="ARBA00022741"/>
    </source>
</evidence>
<dbReference type="PROSITE" id="PS00107">
    <property type="entry name" value="PROTEIN_KINASE_ATP"/>
    <property type="match status" value="1"/>
</dbReference>
<dbReference type="PANTHER" id="PTHR24346">
    <property type="entry name" value="MAP/MICROTUBULE AFFINITY-REGULATING KINASE"/>
    <property type="match status" value="1"/>
</dbReference>
<evidence type="ECO:0000313" key="10">
    <source>
        <dbReference type="Proteomes" id="UP000654075"/>
    </source>
</evidence>
<evidence type="ECO:0000259" key="8">
    <source>
        <dbReference type="PROSITE" id="PS50011"/>
    </source>
</evidence>
<dbReference type="GO" id="GO:0005524">
    <property type="term" value="F:ATP binding"/>
    <property type="evidence" value="ECO:0007669"/>
    <property type="project" value="UniProtKB-UniRule"/>
</dbReference>
<dbReference type="InterPro" id="IPR011009">
    <property type="entry name" value="Kinase-like_dom_sf"/>
</dbReference>
<dbReference type="EMBL" id="CAJNNV010026121">
    <property type="protein sequence ID" value="CAE8617304.1"/>
    <property type="molecule type" value="Genomic_DNA"/>
</dbReference>
<evidence type="ECO:0000313" key="9">
    <source>
        <dbReference type="EMBL" id="CAE8617304.1"/>
    </source>
</evidence>
<dbReference type="AlphaFoldDB" id="A0A813FUS3"/>
<evidence type="ECO:0000256" key="2">
    <source>
        <dbReference type="ARBA" id="ARBA00022679"/>
    </source>
</evidence>
<dbReference type="SUPFAM" id="SSF56112">
    <property type="entry name" value="Protein kinase-like (PK-like)"/>
    <property type="match status" value="1"/>
</dbReference>
<dbReference type="Gene3D" id="3.30.200.20">
    <property type="entry name" value="Phosphorylase Kinase, domain 1"/>
    <property type="match status" value="1"/>
</dbReference>